<dbReference type="InterPro" id="IPR000330">
    <property type="entry name" value="SNF2_N"/>
</dbReference>
<sequence length="1107" mass="127446">MSASFNPKSYLLPNIDFDSLDPYSYFPFLEDIDDEHARALRPTTLVKDAATFHMAAHMATHMTAADQQAIVTISYVKPNIYFTCDCSESGEFCNHKKRAFKAILKQPDLLAFFSEKWRATQLKKHLQEHNIPYITTEDSLLTLTYAHDRVSVQAVDPKILLLRQGKSPQAAPDPTSHRSSGNKQSNLSTRGTILLFRAHKYYGQLQVQLAEGSSTKDGKLKNPIDTIASDRYLWKAQNLKESLFFAAVKEFEALSSLSKENSIRAALPHILNNPRAFPCFLHDATVSTHNSASALIPIQVRSRIEKLQISVQKEGDFYTLEISAAHDGRQIPFKEFTLELGYFLRYKDYMYFMERPEVADFLKLCSNNQDKVLIHKNQFNLLNDSYLKIIADYVSINYQDIPTLPTKGGLAKQSYDNRQVILYFEESQEFINILPVLRYDDMEVPIRSRRPVFIKNAQGQTNILPRKEEEEQAVLVELLKSHPYFEEQLSESFMHFYLHRDKFLDVNWFLPCFEHWRSLGYQLIGFKDIKQQHLNPYQAKITIQVLSGINWFNTQLEVKFGPQKASLKALASMLKNKRNQVLLDDGTWGVLPANWLKRMQELFHKASEQNDDFLQFEKVQFGELDQLFEAEELHAEVKQEVKLLKDKLLVYKEENTSPPIGFKGVLKPYQLQGYHWLTELSNLGIGGILADDMGLGKSIQTLAFLLNKAPTHKTLLVVPTTLVFNWLAESKRFTPSLRILCLDGPQHTLKQLDIAPYDLLIITYSRLTLGINYLKKLPFDFLILDESQQIKNPDSQRYKAVKEIQAKSKFALTGTPLENSSQDLYAQFSIVTPGLLGSRKYFTDVYTRPIDAFDDYKRRRQLQELIAPFMLRRTKDAVLQELPEKEEQVVYCEMLPNQRNLYERYEKEFRDFIDAHTGDEIRKNAMHVLKGLLKLRQICNSPSLLAADKASSTKASSKVTYLVEQVLEQQAFQKIVIFSQFVEMLHAIKQELEMKGVKPLLLTGKSKDRGAIIDAFQEDEEQRVLLISLKAGGTGLNLTAANLLFLVEPWWNPAVEAQAIDRIYRMGQYRRVTAVRLITPNSIEEKMMQLKDDKRFIAEELVKALYL</sequence>
<evidence type="ECO:0000256" key="3">
    <source>
        <dbReference type="SAM" id="MobiDB-lite"/>
    </source>
</evidence>
<keyword evidence="6" id="KW-0067">ATP-binding</keyword>
<dbReference type="InterPro" id="IPR027417">
    <property type="entry name" value="P-loop_NTPase"/>
</dbReference>
<dbReference type="EMBL" id="JAGKSB010000013">
    <property type="protein sequence ID" value="MBP3944067.1"/>
    <property type="molecule type" value="Genomic_DNA"/>
</dbReference>
<dbReference type="PROSITE" id="PS51192">
    <property type="entry name" value="HELICASE_ATP_BIND_1"/>
    <property type="match status" value="1"/>
</dbReference>
<evidence type="ECO:0000313" key="7">
    <source>
        <dbReference type="Proteomes" id="UP000679691"/>
    </source>
</evidence>
<keyword evidence="6" id="KW-0347">Helicase</keyword>
<dbReference type="InterPro" id="IPR038718">
    <property type="entry name" value="SNF2-like_sf"/>
</dbReference>
<keyword evidence="6" id="KW-0547">Nucleotide-binding</keyword>
<dbReference type="InterPro" id="IPR014001">
    <property type="entry name" value="Helicase_ATP-bd"/>
</dbReference>
<feature type="domain" description="Helicase C-terminal" evidence="5">
    <location>
        <begin position="958"/>
        <end position="1107"/>
    </location>
</feature>
<dbReference type="GO" id="GO:0016787">
    <property type="term" value="F:hydrolase activity"/>
    <property type="evidence" value="ECO:0007669"/>
    <property type="project" value="UniProtKB-KW"/>
</dbReference>
<comment type="caution">
    <text evidence="6">The sequence shown here is derived from an EMBL/GenBank/DDBJ whole genome shotgun (WGS) entry which is preliminary data.</text>
</comment>
<dbReference type="AlphaFoldDB" id="A0A8T4HFF6"/>
<keyword evidence="2" id="KW-0175">Coiled coil</keyword>
<dbReference type="GO" id="GO:0004386">
    <property type="term" value="F:helicase activity"/>
    <property type="evidence" value="ECO:0007669"/>
    <property type="project" value="UniProtKB-KW"/>
</dbReference>
<evidence type="ECO:0000256" key="2">
    <source>
        <dbReference type="SAM" id="Coils"/>
    </source>
</evidence>
<evidence type="ECO:0000259" key="4">
    <source>
        <dbReference type="PROSITE" id="PS51192"/>
    </source>
</evidence>
<reference evidence="6" key="1">
    <citation type="submission" date="2021-03" db="EMBL/GenBank/DDBJ databases">
        <authorList>
            <person name="Lu T."/>
            <person name="Wang Q."/>
            <person name="Han X."/>
        </authorList>
    </citation>
    <scope>NUCLEOTIDE SEQUENCE</scope>
    <source>
        <strain evidence="6">WQ 2009</strain>
    </source>
</reference>
<dbReference type="GO" id="GO:0005524">
    <property type="term" value="F:ATP binding"/>
    <property type="evidence" value="ECO:0007669"/>
    <property type="project" value="InterPro"/>
</dbReference>
<dbReference type="SMART" id="SM00490">
    <property type="entry name" value="HELICc"/>
    <property type="match status" value="1"/>
</dbReference>
<dbReference type="Gene3D" id="3.40.50.10810">
    <property type="entry name" value="Tandem AAA-ATPase domain"/>
    <property type="match status" value="1"/>
</dbReference>
<dbReference type="Pfam" id="PF00176">
    <property type="entry name" value="SNF2-rel_dom"/>
    <property type="match status" value="1"/>
</dbReference>
<dbReference type="PROSITE" id="PS51194">
    <property type="entry name" value="HELICASE_CTER"/>
    <property type="match status" value="1"/>
</dbReference>
<keyword evidence="7" id="KW-1185">Reference proteome</keyword>
<dbReference type="InterPro" id="IPR001650">
    <property type="entry name" value="Helicase_C-like"/>
</dbReference>
<organism evidence="6 7">
    <name type="scientific">Rhinopithecimicrobium faecis</name>
    <dbReference type="NCBI Taxonomy" id="2820698"/>
    <lineage>
        <taxon>Bacteria</taxon>
        <taxon>Pseudomonadati</taxon>
        <taxon>Bacteroidota</taxon>
        <taxon>Sphingobacteriia</taxon>
        <taxon>Sphingobacteriales</taxon>
        <taxon>Sphingobacteriaceae</taxon>
        <taxon>Rhinopithecimicrobium</taxon>
    </lineage>
</organism>
<dbReference type="Proteomes" id="UP000679691">
    <property type="component" value="Unassembled WGS sequence"/>
</dbReference>
<accession>A0A8T4HFF6</accession>
<dbReference type="RefSeq" id="WP_353547572.1">
    <property type="nucleotide sequence ID" value="NZ_JAGKSB010000013.1"/>
</dbReference>
<dbReference type="PANTHER" id="PTHR10799">
    <property type="entry name" value="SNF2/RAD54 HELICASE FAMILY"/>
    <property type="match status" value="1"/>
</dbReference>
<feature type="domain" description="Helicase ATP-binding" evidence="4">
    <location>
        <begin position="678"/>
        <end position="834"/>
    </location>
</feature>
<dbReference type="SMART" id="SM00487">
    <property type="entry name" value="DEXDc"/>
    <property type="match status" value="1"/>
</dbReference>
<evidence type="ECO:0000313" key="6">
    <source>
        <dbReference type="EMBL" id="MBP3944067.1"/>
    </source>
</evidence>
<name>A0A8T4HFF6_9SPHI</name>
<feature type="compositionally biased region" description="Polar residues" evidence="3">
    <location>
        <begin position="177"/>
        <end position="186"/>
    </location>
</feature>
<dbReference type="Pfam" id="PF00271">
    <property type="entry name" value="Helicase_C"/>
    <property type="match status" value="1"/>
</dbReference>
<dbReference type="Gene3D" id="3.40.50.300">
    <property type="entry name" value="P-loop containing nucleotide triphosphate hydrolases"/>
    <property type="match status" value="1"/>
</dbReference>
<dbReference type="CDD" id="cd18793">
    <property type="entry name" value="SF2_C_SNF"/>
    <property type="match status" value="1"/>
</dbReference>
<proteinExistence type="predicted"/>
<evidence type="ECO:0000256" key="1">
    <source>
        <dbReference type="ARBA" id="ARBA00022801"/>
    </source>
</evidence>
<keyword evidence="1" id="KW-0378">Hydrolase</keyword>
<gene>
    <name evidence="6" type="ORF">J5U18_10935</name>
</gene>
<protein>
    <submittedName>
        <fullName evidence="6">DEAD/DEAH box helicase</fullName>
    </submittedName>
</protein>
<dbReference type="SUPFAM" id="SSF52540">
    <property type="entry name" value="P-loop containing nucleoside triphosphate hydrolases"/>
    <property type="match status" value="2"/>
</dbReference>
<dbReference type="InterPro" id="IPR049730">
    <property type="entry name" value="SNF2/RAD54-like_C"/>
</dbReference>
<evidence type="ECO:0000259" key="5">
    <source>
        <dbReference type="PROSITE" id="PS51194"/>
    </source>
</evidence>
<feature type="region of interest" description="Disordered" evidence="3">
    <location>
        <begin position="166"/>
        <end position="186"/>
    </location>
</feature>
<feature type="coiled-coil region" evidence="2">
    <location>
        <begin position="627"/>
        <end position="654"/>
    </location>
</feature>